<dbReference type="InterPro" id="IPR036236">
    <property type="entry name" value="Znf_C2H2_sf"/>
</dbReference>
<gene>
    <name evidence="10" type="ORF">OHC33_006890</name>
</gene>
<keyword evidence="5" id="KW-0539">Nucleus</keyword>
<dbReference type="InterPro" id="IPR013087">
    <property type="entry name" value="Znf_C2H2_type"/>
</dbReference>
<dbReference type="EMBL" id="JAKLMC020000017">
    <property type="protein sequence ID" value="KAK5952004.1"/>
    <property type="molecule type" value="Genomic_DNA"/>
</dbReference>
<dbReference type="InterPro" id="IPR003656">
    <property type="entry name" value="Znf_BED"/>
</dbReference>
<proteinExistence type="predicted"/>
<feature type="compositionally biased region" description="Low complexity" evidence="7">
    <location>
        <begin position="410"/>
        <end position="424"/>
    </location>
</feature>
<evidence type="ECO:0000256" key="2">
    <source>
        <dbReference type="ARBA" id="ARBA00022723"/>
    </source>
</evidence>
<feature type="domain" description="C2H2-type" evidence="8">
    <location>
        <begin position="42"/>
        <end position="70"/>
    </location>
</feature>
<dbReference type="SUPFAM" id="SSF57667">
    <property type="entry name" value="beta-beta-alpha zinc fingers"/>
    <property type="match status" value="1"/>
</dbReference>
<dbReference type="PANTHER" id="PTHR23215">
    <property type="entry name" value="ZINC FINGER PROTEIN 207"/>
    <property type="match status" value="1"/>
</dbReference>
<dbReference type="GO" id="GO:0003677">
    <property type="term" value="F:DNA binding"/>
    <property type="evidence" value="ECO:0007669"/>
    <property type="project" value="InterPro"/>
</dbReference>
<dbReference type="CDD" id="cd20908">
    <property type="entry name" value="SUF4-like"/>
    <property type="match status" value="1"/>
</dbReference>
<feature type="domain" description="BED-type" evidence="9">
    <location>
        <begin position="13"/>
        <end position="72"/>
    </location>
</feature>
<dbReference type="AlphaFoldDB" id="A0AAN8EC36"/>
<feature type="compositionally biased region" description="Pro residues" evidence="7">
    <location>
        <begin position="226"/>
        <end position="262"/>
    </location>
</feature>
<protein>
    <submittedName>
        <fullName evidence="10">Uncharacterized protein</fullName>
    </submittedName>
</protein>
<accession>A0AAN8EC36</accession>
<evidence type="ECO:0000313" key="11">
    <source>
        <dbReference type="Proteomes" id="UP001316803"/>
    </source>
</evidence>
<evidence type="ECO:0000256" key="6">
    <source>
        <dbReference type="PROSITE-ProRule" id="PRU00042"/>
    </source>
</evidence>
<dbReference type="SMART" id="SM00355">
    <property type="entry name" value="ZnF_C2H2"/>
    <property type="match status" value="2"/>
</dbReference>
<feature type="compositionally biased region" description="Low complexity" evidence="7">
    <location>
        <begin position="167"/>
        <end position="190"/>
    </location>
</feature>
<feature type="compositionally biased region" description="Basic and acidic residues" evidence="7">
    <location>
        <begin position="451"/>
        <end position="472"/>
    </location>
</feature>
<feature type="region of interest" description="Disordered" evidence="7">
    <location>
        <begin position="119"/>
        <end position="486"/>
    </location>
</feature>
<evidence type="ECO:0000256" key="7">
    <source>
        <dbReference type="SAM" id="MobiDB-lite"/>
    </source>
</evidence>
<dbReference type="Gene3D" id="3.30.160.60">
    <property type="entry name" value="Classic Zinc Finger"/>
    <property type="match status" value="1"/>
</dbReference>
<keyword evidence="2" id="KW-0479">Metal-binding</keyword>
<evidence type="ECO:0000259" key="8">
    <source>
        <dbReference type="PROSITE" id="PS50157"/>
    </source>
</evidence>
<feature type="compositionally biased region" description="Low complexity" evidence="7">
    <location>
        <begin position="305"/>
        <end position="319"/>
    </location>
</feature>
<keyword evidence="11" id="KW-1185">Reference proteome</keyword>
<evidence type="ECO:0000256" key="5">
    <source>
        <dbReference type="ARBA" id="ARBA00023242"/>
    </source>
</evidence>
<keyword evidence="4" id="KW-0862">Zinc</keyword>
<feature type="compositionally biased region" description="Basic and acidic residues" evidence="7">
    <location>
        <begin position="135"/>
        <end position="152"/>
    </location>
</feature>
<feature type="compositionally biased region" description="Polar residues" evidence="7">
    <location>
        <begin position="324"/>
        <end position="336"/>
    </location>
</feature>
<dbReference type="GO" id="GO:0005634">
    <property type="term" value="C:nucleus"/>
    <property type="evidence" value="ECO:0007669"/>
    <property type="project" value="UniProtKB-SubCell"/>
</dbReference>
<evidence type="ECO:0000256" key="1">
    <source>
        <dbReference type="ARBA" id="ARBA00004123"/>
    </source>
</evidence>
<comment type="subcellular location">
    <subcellularLocation>
        <location evidence="1">Nucleus</location>
    </subcellularLocation>
</comment>
<dbReference type="GO" id="GO:0008270">
    <property type="term" value="F:zinc ion binding"/>
    <property type="evidence" value="ECO:0007669"/>
    <property type="project" value="UniProtKB-KW"/>
</dbReference>
<feature type="compositionally biased region" description="Polar residues" evidence="7">
    <location>
        <begin position="356"/>
        <end position="386"/>
    </location>
</feature>
<evidence type="ECO:0000256" key="3">
    <source>
        <dbReference type="ARBA" id="ARBA00022771"/>
    </source>
</evidence>
<dbReference type="PROSITE" id="PS00028">
    <property type="entry name" value="ZINC_FINGER_C2H2_1"/>
    <property type="match status" value="1"/>
</dbReference>
<organism evidence="10 11">
    <name type="scientific">Knufia fluminis</name>
    <dbReference type="NCBI Taxonomy" id="191047"/>
    <lineage>
        <taxon>Eukaryota</taxon>
        <taxon>Fungi</taxon>
        <taxon>Dikarya</taxon>
        <taxon>Ascomycota</taxon>
        <taxon>Pezizomycotina</taxon>
        <taxon>Eurotiomycetes</taxon>
        <taxon>Chaetothyriomycetidae</taxon>
        <taxon>Chaetothyriales</taxon>
        <taxon>Trichomeriaceae</taxon>
        <taxon>Knufia</taxon>
    </lineage>
</organism>
<dbReference type="PROSITE" id="PS50157">
    <property type="entry name" value="ZINC_FINGER_C2H2_2"/>
    <property type="match status" value="1"/>
</dbReference>
<name>A0AAN8EC36_9EURO</name>
<dbReference type="PROSITE" id="PS50808">
    <property type="entry name" value="ZF_BED"/>
    <property type="match status" value="1"/>
</dbReference>
<comment type="caution">
    <text evidence="10">The sequence shown here is derived from an EMBL/GenBank/DDBJ whole genome shotgun (WGS) entry which is preliminary data.</text>
</comment>
<feature type="compositionally biased region" description="Polar residues" evidence="7">
    <location>
        <begin position="425"/>
        <end position="446"/>
    </location>
</feature>
<dbReference type="FunFam" id="3.30.160.60:FF:000354">
    <property type="entry name" value="C2H2 finger domain-containing protein"/>
    <property type="match status" value="1"/>
</dbReference>
<dbReference type="PANTHER" id="PTHR23215:SF0">
    <property type="entry name" value="BUB3-INTERACTING AND GLEBS MOTIF-CONTAINING PROTEIN ZNF207"/>
    <property type="match status" value="1"/>
</dbReference>
<evidence type="ECO:0000259" key="9">
    <source>
        <dbReference type="PROSITE" id="PS50808"/>
    </source>
</evidence>
<dbReference type="Proteomes" id="UP001316803">
    <property type="component" value="Unassembled WGS sequence"/>
</dbReference>
<evidence type="ECO:0000313" key="10">
    <source>
        <dbReference type="EMBL" id="KAK5952004.1"/>
    </source>
</evidence>
<keyword evidence="3 6" id="KW-0863">Zinc-finger</keyword>
<reference evidence="10 11" key="1">
    <citation type="submission" date="2022-12" db="EMBL/GenBank/DDBJ databases">
        <title>Genomic features and morphological characterization of a novel Knufia sp. strain isolated from spacecraft assembly facility.</title>
        <authorList>
            <person name="Teixeira M."/>
            <person name="Chander A.M."/>
            <person name="Stajich J.E."/>
            <person name="Venkateswaran K."/>
        </authorList>
    </citation>
    <scope>NUCLEOTIDE SEQUENCE [LARGE SCALE GENOMIC DNA]</scope>
    <source>
        <strain evidence="10 11">FJI-L2-BK-P2</strain>
    </source>
</reference>
<sequence length="507" mass="54978">MTKKKRGHPDVEEILSRPWCYYCERDFDDLKILINHQKAKHFKCDRCGRRLNTAGGLNVHMNQVHKENLTAIENALPNRAGLDVEIFGMEGIPDEIVQQHNQRVLTNFHQAEAERRAATGNLTPGAPSANGPKKPKFESPAELKKRLAEHKAAKLAAEQNGGGSSGANTPTPGQAQTAPIQQPAQVQVAPYSGYQQSYAPPPSSTTFSAPQAYNQPPAHGFQPPGYGAPPTPYAQSPPPQQSPYGQPPQPYQQPYQQPPQPPFQQHQFPTPNAFSPPPFQGQPAFPNQGYQTQVPQNGYLGQVGAPRPFNSASPASPFPHQQRTHSPAQNGLPQRQGSGGLPAAPGLPQRPAVNAPSVNAAQFQQMHQGQIPNKHNFSPPQLQRQHSPSKEEYNPAAPQIGMPRGLSNEALGASSLDDLISSASKQAEAQATRANTATPKPATPQSVPVIAKEEAAEEKSTKKDKDGKEKTAKPTRLVYSDNEISPEEKMAAMPRYAFNPAQKTIQV</sequence>
<evidence type="ECO:0000256" key="4">
    <source>
        <dbReference type="ARBA" id="ARBA00022833"/>
    </source>
</evidence>